<sequence length="384" mass="41364">MESNEEQKFPQPKQVGAPSNGALPASPLKDPALAPLINSSPTLQAGLSQFKRDGIGVDWGSAGGGTYLDPGKKVVIDQDAAGKGERIARSLSHEIGHHGFAEPKDYSSKQAYVNNMLRGEAAATLSNALVRREILNHQGPDIGISGSGTRPQQYEAIADQQMSGQITRDAALNQIAQVFKTEQPSVAPSRTYEQYYGDYYDKHIVPWKLKQGRPEPGTVGDITTSDVKQDGLGPESRPASPKTALLPSQPGHTDHALYQQIKGGVTQLDAQHGKEWDGASQRMTASLLALAKEEGLSRVDHVVLNKPTPQLAGGEKVFIVQGALNDPAHQRAHMPTLDAVQTPEAQSFDRLQAINQTQAQAREQQQALEQSQQVVTQAGPSMTR</sequence>
<feature type="compositionally biased region" description="Low complexity" evidence="1">
    <location>
        <begin position="357"/>
        <end position="377"/>
    </location>
</feature>
<protein>
    <recommendedName>
        <fullName evidence="2">X-Tfes XVIPCD domain-containing protein</fullName>
    </recommendedName>
</protein>
<gene>
    <name evidence="3" type="ORF">XFF6991_420012</name>
</gene>
<feature type="domain" description="X-Tfes XVIPCD" evidence="2">
    <location>
        <begin position="249"/>
        <end position="353"/>
    </location>
</feature>
<evidence type="ECO:0000313" key="4">
    <source>
        <dbReference type="Proteomes" id="UP000234345"/>
    </source>
</evidence>
<accession>A0A7Z7NHA4</accession>
<comment type="caution">
    <text evidence="3">The sequence shown here is derived from an EMBL/GenBank/DDBJ whole genome shotgun (WGS) entry which is preliminary data.</text>
</comment>
<feature type="region of interest" description="Disordered" evidence="1">
    <location>
        <begin position="1"/>
        <end position="35"/>
    </location>
</feature>
<evidence type="ECO:0000259" key="2">
    <source>
        <dbReference type="Pfam" id="PF20410"/>
    </source>
</evidence>
<organism evidence="3 4">
    <name type="scientific">Xanthomonas campestris pv. phaseoli</name>
    <dbReference type="NCBI Taxonomy" id="317013"/>
    <lineage>
        <taxon>Bacteria</taxon>
        <taxon>Pseudomonadati</taxon>
        <taxon>Pseudomonadota</taxon>
        <taxon>Gammaproteobacteria</taxon>
        <taxon>Lysobacterales</taxon>
        <taxon>Lysobacteraceae</taxon>
        <taxon>Xanthomonas</taxon>
    </lineage>
</organism>
<dbReference type="AlphaFoldDB" id="A0A7Z7NHA4"/>
<evidence type="ECO:0000313" key="3">
    <source>
        <dbReference type="EMBL" id="SOO24795.1"/>
    </source>
</evidence>
<dbReference type="InterPro" id="IPR046519">
    <property type="entry name" value="X-Tfes_XVIPCD"/>
</dbReference>
<dbReference type="Pfam" id="PF20410">
    <property type="entry name" value="X-Tfes_XVIPCD"/>
    <property type="match status" value="1"/>
</dbReference>
<proteinExistence type="predicted"/>
<dbReference type="RefSeq" id="WP_227479562.1">
    <property type="nucleotide sequence ID" value="NZ_OCZC01000069.1"/>
</dbReference>
<reference evidence="3 4" key="1">
    <citation type="submission" date="2017-10" db="EMBL/GenBank/DDBJ databases">
        <authorList>
            <person name="Regsiter A."/>
            <person name="William W."/>
        </authorList>
    </citation>
    <scope>NUCLEOTIDE SEQUENCE [LARGE SCALE GENOMIC DNA]</scope>
    <source>
        <strain evidence="3 4">CFBP6991</strain>
    </source>
</reference>
<feature type="region of interest" description="Disordered" evidence="1">
    <location>
        <begin position="211"/>
        <end position="252"/>
    </location>
</feature>
<evidence type="ECO:0000256" key="1">
    <source>
        <dbReference type="SAM" id="MobiDB-lite"/>
    </source>
</evidence>
<dbReference type="EMBL" id="OCZC01000069">
    <property type="protein sequence ID" value="SOO24795.1"/>
    <property type="molecule type" value="Genomic_DNA"/>
</dbReference>
<dbReference type="Proteomes" id="UP000234345">
    <property type="component" value="Unassembled WGS sequence"/>
</dbReference>
<name>A0A7Z7NHA4_XANCH</name>
<feature type="region of interest" description="Disordered" evidence="1">
    <location>
        <begin position="357"/>
        <end position="384"/>
    </location>
</feature>